<evidence type="ECO:0008006" key="4">
    <source>
        <dbReference type="Google" id="ProtNLM"/>
    </source>
</evidence>
<keyword evidence="1" id="KW-0732">Signal</keyword>
<evidence type="ECO:0000256" key="1">
    <source>
        <dbReference type="SAM" id="SignalP"/>
    </source>
</evidence>
<evidence type="ECO:0000313" key="2">
    <source>
        <dbReference type="EMBL" id="AOW99627.1"/>
    </source>
</evidence>
<dbReference type="EMBL" id="CP017599">
    <property type="protein sequence ID" value="AOW99627.1"/>
    <property type="molecule type" value="Genomic_DNA"/>
</dbReference>
<dbReference type="PROSITE" id="PS51257">
    <property type="entry name" value="PROKAR_LIPOPROTEIN"/>
    <property type="match status" value="1"/>
</dbReference>
<evidence type="ECO:0000313" key="3">
    <source>
        <dbReference type="Proteomes" id="UP000177870"/>
    </source>
</evidence>
<dbReference type="RefSeq" id="WP_070392108.1">
    <property type="nucleotide sequence ID" value="NZ_CP017599.1"/>
</dbReference>
<accession>A0A1D8TPQ2</accession>
<protein>
    <recommendedName>
        <fullName evidence="4">Lipoprotein</fullName>
    </recommendedName>
</protein>
<proteinExistence type="predicted"/>
<name>A0A1D8TPQ2_9CYAN</name>
<dbReference type="OrthoDB" id="512400at2"/>
<reference evidence="3" key="1">
    <citation type="submission" date="2016-10" db="EMBL/GenBank/DDBJ databases">
        <title>Comparative genomics uncovers the prolific and rare metabolic potential of the cyanobacterial genus Moorea.</title>
        <authorList>
            <person name="Leao T."/>
            <person name="Castelao G."/>
            <person name="Korobeynikov A."/>
            <person name="Monroe E.A."/>
            <person name="Podell S."/>
            <person name="Glukhov E."/>
            <person name="Allen E."/>
            <person name="Gerwick W.H."/>
            <person name="Gerwick L."/>
        </authorList>
    </citation>
    <scope>NUCLEOTIDE SEQUENCE [LARGE SCALE GENOMIC DNA]</scope>
    <source>
        <strain evidence="3">PAL-8-15-08-1</strain>
    </source>
</reference>
<dbReference type="AlphaFoldDB" id="A0A1D8TPQ2"/>
<dbReference type="KEGG" id="mpro:BJP34_09310"/>
<organism evidence="2 3">
    <name type="scientific">Moorena producens PAL-8-15-08-1</name>
    <dbReference type="NCBI Taxonomy" id="1458985"/>
    <lineage>
        <taxon>Bacteria</taxon>
        <taxon>Bacillati</taxon>
        <taxon>Cyanobacteriota</taxon>
        <taxon>Cyanophyceae</taxon>
        <taxon>Coleofasciculales</taxon>
        <taxon>Coleofasciculaceae</taxon>
        <taxon>Moorena</taxon>
    </lineage>
</organism>
<sequence>MKVKKLAISSIILALLVLGCANETPADKTQPRNVAGDCGERQCQEVLADLGDSFPEQIAEWEKECSDSKYLNLKVFQNQGQPQRVSFFCWDKPLGNGNRTGTWLGVLPLVANDSTFVKPLACSNSDQQCQKVLPQLRTNAPELVQKAEFKCATKQGSLFLRVFEQEIDIRCGFFATSVWDENGDGLVDNEDPVSVDISVGTFKP</sequence>
<feature type="signal peptide" evidence="1">
    <location>
        <begin position="1"/>
        <end position="26"/>
    </location>
</feature>
<gene>
    <name evidence="2" type="ORF">BJP34_09310</name>
</gene>
<feature type="chain" id="PRO_5009438787" description="Lipoprotein" evidence="1">
    <location>
        <begin position="27"/>
        <end position="204"/>
    </location>
</feature>
<dbReference type="Proteomes" id="UP000177870">
    <property type="component" value="Chromosome"/>
</dbReference>